<protein>
    <recommendedName>
        <fullName evidence="13">Probable peptidoglycan glycosyltransferase FtsW</fullName>
        <ecNumber evidence="15">2.4.99.28</ecNumber>
    </recommendedName>
    <alternativeName>
        <fullName evidence="14">Cell division protein FtsW</fullName>
    </alternativeName>
    <alternativeName>
        <fullName evidence="11">Cell wall polymerase</fullName>
    </alternativeName>
    <alternativeName>
        <fullName evidence="10">Peptidoglycan polymerase</fullName>
    </alternativeName>
</protein>
<evidence type="ECO:0000256" key="12">
    <source>
        <dbReference type="ARBA" id="ARBA00038053"/>
    </source>
</evidence>
<evidence type="ECO:0000256" key="7">
    <source>
        <dbReference type="ARBA" id="ARBA00022984"/>
    </source>
</evidence>
<dbReference type="GO" id="GO:0008955">
    <property type="term" value="F:peptidoglycan glycosyltransferase activity"/>
    <property type="evidence" value="ECO:0007669"/>
    <property type="project" value="UniProtKB-EC"/>
</dbReference>
<evidence type="ECO:0000313" key="20">
    <source>
        <dbReference type="Proteomes" id="UP000671914"/>
    </source>
</evidence>
<comment type="function">
    <text evidence="17">Peptidoglycan polymerase that is essential for cell division.</text>
</comment>
<feature type="transmembrane region" description="Helical" evidence="18">
    <location>
        <begin position="133"/>
        <end position="150"/>
    </location>
</feature>
<feature type="transmembrane region" description="Helical" evidence="18">
    <location>
        <begin position="185"/>
        <end position="202"/>
    </location>
</feature>
<proteinExistence type="inferred from homology"/>
<evidence type="ECO:0000256" key="3">
    <source>
        <dbReference type="ARBA" id="ARBA00022676"/>
    </source>
</evidence>
<evidence type="ECO:0000256" key="15">
    <source>
        <dbReference type="ARBA" id="ARBA00044770"/>
    </source>
</evidence>
<name>A0A975FPQ1_9MICO</name>
<dbReference type="InterPro" id="IPR018365">
    <property type="entry name" value="Cell_cycle_FtsW-rel_CS"/>
</dbReference>
<evidence type="ECO:0000256" key="1">
    <source>
        <dbReference type="ARBA" id="ARBA00004141"/>
    </source>
</evidence>
<evidence type="ECO:0000313" key="19">
    <source>
        <dbReference type="EMBL" id="QTX04906.1"/>
    </source>
</evidence>
<evidence type="ECO:0000256" key="10">
    <source>
        <dbReference type="ARBA" id="ARBA00032370"/>
    </source>
</evidence>
<dbReference type="PANTHER" id="PTHR30474">
    <property type="entry name" value="CELL CYCLE PROTEIN"/>
    <property type="match status" value="1"/>
</dbReference>
<dbReference type="AlphaFoldDB" id="A0A975FPQ1"/>
<comment type="catalytic activity">
    <reaction evidence="16">
        <text>[GlcNAc-(1-&gt;4)-Mur2Ac(oyl-L-Ala-gamma-D-Glu-L-Lys-D-Ala-D-Ala)](n)-di-trans,octa-cis-undecaprenyl diphosphate + beta-D-GlcNAc-(1-&gt;4)-Mur2Ac(oyl-L-Ala-gamma-D-Glu-L-Lys-D-Ala-D-Ala)-di-trans,octa-cis-undecaprenyl diphosphate = [GlcNAc-(1-&gt;4)-Mur2Ac(oyl-L-Ala-gamma-D-Glu-L-Lys-D-Ala-D-Ala)](n+1)-di-trans,octa-cis-undecaprenyl diphosphate + di-trans,octa-cis-undecaprenyl diphosphate + H(+)</text>
        <dbReference type="Rhea" id="RHEA:23708"/>
        <dbReference type="Rhea" id="RHEA-COMP:9602"/>
        <dbReference type="Rhea" id="RHEA-COMP:9603"/>
        <dbReference type="ChEBI" id="CHEBI:15378"/>
        <dbReference type="ChEBI" id="CHEBI:58405"/>
        <dbReference type="ChEBI" id="CHEBI:60033"/>
        <dbReference type="ChEBI" id="CHEBI:78435"/>
        <dbReference type="EC" id="2.4.99.28"/>
    </reaction>
</comment>
<dbReference type="Pfam" id="PF01098">
    <property type="entry name" value="FTSW_RODA_SPOVE"/>
    <property type="match status" value="1"/>
</dbReference>
<keyword evidence="9 18" id="KW-0472">Membrane</keyword>
<evidence type="ECO:0000256" key="4">
    <source>
        <dbReference type="ARBA" id="ARBA00022679"/>
    </source>
</evidence>
<evidence type="ECO:0000256" key="16">
    <source>
        <dbReference type="ARBA" id="ARBA00049902"/>
    </source>
</evidence>
<feature type="transmembrane region" description="Helical" evidence="18">
    <location>
        <begin position="360"/>
        <end position="382"/>
    </location>
</feature>
<evidence type="ECO:0000256" key="14">
    <source>
        <dbReference type="ARBA" id="ARBA00041418"/>
    </source>
</evidence>
<dbReference type="EC" id="2.4.99.28" evidence="15"/>
<keyword evidence="3" id="KW-0328">Glycosyltransferase</keyword>
<feature type="transmembrane region" description="Helical" evidence="18">
    <location>
        <begin position="162"/>
        <end position="179"/>
    </location>
</feature>
<comment type="similarity">
    <text evidence="12">Belongs to the SEDS family. FtsW subfamily.</text>
</comment>
<dbReference type="GO" id="GO:0032153">
    <property type="term" value="C:cell division site"/>
    <property type="evidence" value="ECO:0007669"/>
    <property type="project" value="TreeGrafter"/>
</dbReference>
<gene>
    <name evidence="19" type="ORF">G127AT_01180</name>
</gene>
<evidence type="ECO:0000256" key="13">
    <source>
        <dbReference type="ARBA" id="ARBA00041185"/>
    </source>
</evidence>
<organism evidence="19 20">
    <name type="scientific">Agromyces archimandritae</name>
    <dbReference type="NCBI Taxonomy" id="2781962"/>
    <lineage>
        <taxon>Bacteria</taxon>
        <taxon>Bacillati</taxon>
        <taxon>Actinomycetota</taxon>
        <taxon>Actinomycetes</taxon>
        <taxon>Micrococcales</taxon>
        <taxon>Microbacteriaceae</taxon>
        <taxon>Agromyces</taxon>
    </lineage>
</organism>
<dbReference type="GO" id="GO:0008360">
    <property type="term" value="P:regulation of cell shape"/>
    <property type="evidence" value="ECO:0007669"/>
    <property type="project" value="UniProtKB-KW"/>
</dbReference>
<evidence type="ECO:0000256" key="18">
    <source>
        <dbReference type="SAM" id="Phobius"/>
    </source>
</evidence>
<keyword evidence="8 18" id="KW-1133">Transmembrane helix</keyword>
<evidence type="ECO:0000256" key="11">
    <source>
        <dbReference type="ARBA" id="ARBA00033270"/>
    </source>
</evidence>
<dbReference type="KEGG" id="aarc:G127AT_01180"/>
<keyword evidence="19" id="KW-0132">Cell division</keyword>
<evidence type="ECO:0000256" key="8">
    <source>
        <dbReference type="ARBA" id="ARBA00022989"/>
    </source>
</evidence>
<comment type="subcellular location">
    <subcellularLocation>
        <location evidence="1">Membrane</location>
        <topology evidence="1">Multi-pass membrane protein</topology>
    </subcellularLocation>
</comment>
<feature type="transmembrane region" description="Helical" evidence="18">
    <location>
        <begin position="94"/>
        <end position="113"/>
    </location>
</feature>
<dbReference type="Proteomes" id="UP000671914">
    <property type="component" value="Chromosome"/>
</dbReference>
<dbReference type="PANTHER" id="PTHR30474:SF2">
    <property type="entry name" value="PEPTIDOGLYCAN GLYCOSYLTRANSFERASE FTSW-RELATED"/>
    <property type="match status" value="1"/>
</dbReference>
<keyword evidence="20" id="KW-1185">Reference proteome</keyword>
<evidence type="ECO:0000256" key="9">
    <source>
        <dbReference type="ARBA" id="ARBA00023136"/>
    </source>
</evidence>
<dbReference type="PROSITE" id="PS00428">
    <property type="entry name" value="FTSW_RODA_SPOVE"/>
    <property type="match status" value="1"/>
</dbReference>
<feature type="transmembrane region" description="Helical" evidence="18">
    <location>
        <begin position="329"/>
        <end position="354"/>
    </location>
</feature>
<dbReference type="GO" id="GO:0009252">
    <property type="term" value="P:peptidoglycan biosynthetic process"/>
    <property type="evidence" value="ECO:0007669"/>
    <property type="project" value="UniProtKB-KW"/>
</dbReference>
<feature type="transmembrane region" description="Helical" evidence="18">
    <location>
        <begin position="65"/>
        <end position="82"/>
    </location>
</feature>
<keyword evidence="6" id="KW-0133">Cell shape</keyword>
<sequence length="402" mass="42807">MAASSRTTRNRATEPAQAARIKLGKALRAESMNYFLLLGTTLFLVAFGVIMVFSSLAADATGADFLTRGAYAAIGVVLMLIASRFPERFWMRLAWPLLVFACVLQLLVVATPLGKEVGGNQNWLVVGGFQFQPSELVKLALVLWLGVVVTKKQAVLDDFRRGVLPIILVGGAAIGLVLVGDDLGTVMVMGLSLIGALFLIGVRLRLLMLPVLAAAVLFVLFAISSENRLKRLTSFFEQHCTSYDLESCFQPQQALFSLANGGVFGVGLGNSQGKWSWLPAAESDYIFAIIGEEMGLIGAVVVLLLIVVLAYAFVRVLRQASTPFARGATAFVLVWVIGQACVNIGVVLGILPVLGVPLPLVSAGGSALITTLVAIGIVLSFARESGAWFAPAKTRKRKAAAR</sequence>
<evidence type="ECO:0000256" key="6">
    <source>
        <dbReference type="ARBA" id="ARBA00022960"/>
    </source>
</evidence>
<accession>A0A975FPQ1</accession>
<feature type="transmembrane region" description="Helical" evidence="18">
    <location>
        <begin position="294"/>
        <end position="317"/>
    </location>
</feature>
<keyword evidence="7" id="KW-0573">Peptidoglycan synthesis</keyword>
<evidence type="ECO:0000256" key="17">
    <source>
        <dbReference type="ARBA" id="ARBA00049966"/>
    </source>
</evidence>
<dbReference type="InterPro" id="IPR001182">
    <property type="entry name" value="FtsW/RodA"/>
</dbReference>
<keyword evidence="4" id="KW-0808">Transferase</keyword>
<keyword evidence="5 18" id="KW-0812">Transmembrane</keyword>
<evidence type="ECO:0000256" key="5">
    <source>
        <dbReference type="ARBA" id="ARBA00022692"/>
    </source>
</evidence>
<dbReference type="RefSeq" id="WP_210898999.1">
    <property type="nucleotide sequence ID" value="NZ_CP071696.1"/>
</dbReference>
<dbReference type="GO" id="GO:0051301">
    <property type="term" value="P:cell division"/>
    <property type="evidence" value="ECO:0007669"/>
    <property type="project" value="UniProtKB-KW"/>
</dbReference>
<dbReference type="EMBL" id="CP071696">
    <property type="protein sequence ID" value="QTX04906.1"/>
    <property type="molecule type" value="Genomic_DNA"/>
</dbReference>
<dbReference type="GO" id="GO:0005886">
    <property type="term" value="C:plasma membrane"/>
    <property type="evidence" value="ECO:0007669"/>
    <property type="project" value="TreeGrafter"/>
</dbReference>
<dbReference type="GO" id="GO:0015648">
    <property type="term" value="F:lipid-linked peptidoglycan transporter activity"/>
    <property type="evidence" value="ECO:0007669"/>
    <property type="project" value="TreeGrafter"/>
</dbReference>
<comment type="pathway">
    <text evidence="2">Cell wall biogenesis; peptidoglycan biosynthesis.</text>
</comment>
<feature type="transmembrane region" description="Helical" evidence="18">
    <location>
        <begin position="34"/>
        <end position="53"/>
    </location>
</feature>
<reference evidence="19" key="1">
    <citation type="submission" date="2021-03" db="EMBL/GenBank/DDBJ databases">
        <title>Agromyces archimandritus sp. nov., isolated from the cockroach Archimandrita tessellata.</title>
        <authorList>
            <person name="Guzman J."/>
            <person name="Ortuzar M."/>
            <person name="Poehlein A."/>
            <person name="Daniel R."/>
            <person name="Trujillo M."/>
            <person name="Vilcinskas A."/>
        </authorList>
    </citation>
    <scope>NUCLEOTIDE SEQUENCE</scope>
    <source>
        <strain evidence="19">G127AT</strain>
    </source>
</reference>
<evidence type="ECO:0000256" key="2">
    <source>
        <dbReference type="ARBA" id="ARBA00004752"/>
    </source>
</evidence>
<feature type="transmembrane region" description="Helical" evidence="18">
    <location>
        <begin position="207"/>
        <end position="225"/>
    </location>
</feature>
<keyword evidence="19" id="KW-0131">Cell cycle</keyword>